<evidence type="ECO:0000256" key="1">
    <source>
        <dbReference type="SAM" id="MobiDB-lite"/>
    </source>
</evidence>
<dbReference type="Proteomes" id="UP000494163">
    <property type="component" value="Chromosome 3R"/>
</dbReference>
<dbReference type="AlphaFoldDB" id="A0A0M4ERT0"/>
<dbReference type="OrthoDB" id="5877502at2759"/>
<name>A0A0M4ERT0_DROBS</name>
<sequence>MTEPVGAKDSLVNPKTSVVKPVITNNELPTITKITIVEDKRLKNNLLKIKEGCKRLIMSDKYDSSKKITFENITHHKRCSEKIQSESNLNLSSSENKTGSNLSYKNRQQSKMANLKTQPNIVRNPLNINNIKIACVPLSKLLTQTVPEEKTPEKSKLFSTMVPDLSKKKMPDQKHDDVIVIEEENLLEDMSLNSKEIISHSTSRSEESQKMSFGKSKINQDQLHQIVQVYSLFKQKKRLETPSARKSLSNLPPYQAFQNFNKSDQCRQSPYFQYDLSNNKRMSSTITNGSSMNTIVNDISANTSLSPIDSSNPSRHDKEYLRNGYNSSKQYGYQPPAYGESPMNITGPNNYRDIDYSGMNTNRTDRNPTWM</sequence>
<feature type="region of interest" description="Disordered" evidence="1">
    <location>
        <begin position="81"/>
        <end position="113"/>
    </location>
</feature>
<dbReference type="EMBL" id="CP012526">
    <property type="protein sequence ID" value="ALC47926.1"/>
    <property type="molecule type" value="Genomic_DNA"/>
</dbReference>
<feature type="region of interest" description="Disordered" evidence="1">
    <location>
        <begin position="304"/>
        <end position="330"/>
    </location>
</feature>
<reference evidence="2 3" key="1">
    <citation type="submission" date="2015-08" db="EMBL/GenBank/DDBJ databases">
        <title>Ancestral chromatin configuration constrains chromatin evolution on differentiating sex chromosomes in Drosophila.</title>
        <authorList>
            <person name="Zhou Q."/>
            <person name="Bachtrog D."/>
        </authorList>
    </citation>
    <scope>NUCLEOTIDE SEQUENCE [LARGE SCALE GENOMIC DNA]</scope>
    <source>
        <tissue evidence="2">Whole larvae</tissue>
    </source>
</reference>
<accession>A0A0M4ERT0</accession>
<feature type="compositionally biased region" description="Low complexity" evidence="1">
    <location>
        <begin position="85"/>
        <end position="96"/>
    </location>
</feature>
<protein>
    <submittedName>
        <fullName evidence="2">CG31510</fullName>
    </submittedName>
</protein>
<feature type="compositionally biased region" description="Polar residues" evidence="1">
    <location>
        <begin position="97"/>
        <end position="113"/>
    </location>
</feature>
<organism evidence="2 3">
    <name type="scientific">Drosophila busckii</name>
    <name type="common">Fruit fly</name>
    <dbReference type="NCBI Taxonomy" id="30019"/>
    <lineage>
        <taxon>Eukaryota</taxon>
        <taxon>Metazoa</taxon>
        <taxon>Ecdysozoa</taxon>
        <taxon>Arthropoda</taxon>
        <taxon>Hexapoda</taxon>
        <taxon>Insecta</taxon>
        <taxon>Pterygota</taxon>
        <taxon>Neoptera</taxon>
        <taxon>Endopterygota</taxon>
        <taxon>Diptera</taxon>
        <taxon>Brachycera</taxon>
        <taxon>Muscomorpha</taxon>
        <taxon>Ephydroidea</taxon>
        <taxon>Drosophilidae</taxon>
        <taxon>Drosophila</taxon>
    </lineage>
</organism>
<evidence type="ECO:0000313" key="3">
    <source>
        <dbReference type="Proteomes" id="UP000494163"/>
    </source>
</evidence>
<keyword evidence="3" id="KW-1185">Reference proteome</keyword>
<evidence type="ECO:0000313" key="2">
    <source>
        <dbReference type="EMBL" id="ALC47926.1"/>
    </source>
</evidence>
<gene>
    <name evidence="2" type="ORF">Dbus_chr3Rg2676</name>
</gene>
<proteinExistence type="predicted"/>
<feature type="compositionally biased region" description="Polar residues" evidence="1">
    <location>
        <begin position="304"/>
        <end position="313"/>
    </location>
</feature>